<keyword evidence="3" id="KW-1185">Reference proteome</keyword>
<dbReference type="Proteomes" id="UP001373159">
    <property type="component" value="Unassembled WGS sequence"/>
</dbReference>
<reference evidence="2 3" key="1">
    <citation type="submission" date="2024-02" db="EMBL/GenBank/DDBJ databases">
        <title>Bifidobacterium honeyensis sp. nov., isolated from the comb honey.</title>
        <authorList>
            <person name="Liu W."/>
            <person name="Li Y."/>
        </authorList>
    </citation>
    <scope>NUCLEOTIDE SEQUENCE [LARGE SCALE GENOMIC DNA]</scope>
    <source>
        <strain evidence="2 3">IMAU50988</strain>
    </source>
</reference>
<dbReference type="RefSeq" id="WP_340468915.1">
    <property type="nucleotide sequence ID" value="NZ_JBANBB010000001.1"/>
</dbReference>
<keyword evidence="1" id="KW-0812">Transmembrane</keyword>
<dbReference type="EMBL" id="JBANBB010000001">
    <property type="protein sequence ID" value="MEK0306398.1"/>
    <property type="molecule type" value="Genomic_DNA"/>
</dbReference>
<evidence type="ECO:0008006" key="4">
    <source>
        <dbReference type="Google" id="ProtNLM"/>
    </source>
</evidence>
<comment type="caution">
    <text evidence="2">The sequence shown here is derived from an EMBL/GenBank/DDBJ whole genome shotgun (WGS) entry which is preliminary data.</text>
</comment>
<organism evidence="2 3">
    <name type="scientific">Bifidobacterium favimelis</name>
    <dbReference type="NCBI Taxonomy" id="3122979"/>
    <lineage>
        <taxon>Bacteria</taxon>
        <taxon>Bacillati</taxon>
        <taxon>Actinomycetota</taxon>
        <taxon>Actinomycetes</taxon>
        <taxon>Bifidobacteriales</taxon>
        <taxon>Bifidobacteriaceae</taxon>
        <taxon>Bifidobacterium</taxon>
    </lineage>
</organism>
<keyword evidence="1" id="KW-1133">Transmembrane helix</keyword>
<evidence type="ECO:0000313" key="2">
    <source>
        <dbReference type="EMBL" id="MEK0306398.1"/>
    </source>
</evidence>
<sequence>MSVDASLEVLGWIVPVVLSGLVGWLSRGLTRLHEAEKARDEAQEARDRAMQTGLRTLLRAELLDIYTRHVVRKKPIGVSIQDEAERVYRAYHELGGNGTGTWMHERIMSLDACRDEVGGAGQ</sequence>
<feature type="transmembrane region" description="Helical" evidence="1">
    <location>
        <begin position="12"/>
        <end position="29"/>
    </location>
</feature>
<gene>
    <name evidence="2" type="ORF">V8P97_02795</name>
</gene>
<accession>A0ABU8ZMD8</accession>
<evidence type="ECO:0000256" key="1">
    <source>
        <dbReference type="SAM" id="Phobius"/>
    </source>
</evidence>
<keyword evidence="1" id="KW-0472">Membrane</keyword>
<evidence type="ECO:0000313" key="3">
    <source>
        <dbReference type="Proteomes" id="UP001373159"/>
    </source>
</evidence>
<proteinExistence type="predicted"/>
<name>A0ABU8ZMD8_9BIFI</name>
<protein>
    <recommendedName>
        <fullName evidence="4">Phage minor structural protein</fullName>
    </recommendedName>
</protein>